<dbReference type="Proteomes" id="UP000287410">
    <property type="component" value="Unassembled WGS sequence"/>
</dbReference>
<evidence type="ECO:0000313" key="6">
    <source>
        <dbReference type="Proteomes" id="UP000287410"/>
    </source>
</evidence>
<organism evidence="5 6">
    <name type="scientific">Aliidiomarina sedimenti</name>
    <dbReference type="NCBI Taxonomy" id="1933879"/>
    <lineage>
        <taxon>Bacteria</taxon>
        <taxon>Pseudomonadati</taxon>
        <taxon>Pseudomonadota</taxon>
        <taxon>Gammaproteobacteria</taxon>
        <taxon>Alteromonadales</taxon>
        <taxon>Idiomarinaceae</taxon>
        <taxon>Aliidiomarina</taxon>
    </lineage>
</organism>
<dbReference type="RefSeq" id="WP_126790241.1">
    <property type="nucleotide sequence ID" value="NZ_PIPN01000007.1"/>
</dbReference>
<dbReference type="Gene3D" id="3.40.50.300">
    <property type="entry name" value="P-loop containing nucleotide triphosphate hydrolases"/>
    <property type="match status" value="1"/>
</dbReference>
<keyword evidence="3 5" id="KW-0067">ATP-binding</keyword>
<dbReference type="InterPro" id="IPR027417">
    <property type="entry name" value="P-loop_NTPase"/>
</dbReference>
<evidence type="ECO:0000256" key="1">
    <source>
        <dbReference type="ARBA" id="ARBA00022448"/>
    </source>
</evidence>
<evidence type="ECO:0000256" key="3">
    <source>
        <dbReference type="ARBA" id="ARBA00022840"/>
    </source>
</evidence>
<accession>A0ABY0BUL6</accession>
<dbReference type="CDD" id="cd03255">
    <property type="entry name" value="ABC_MJ0796_LolCDE_FtsE"/>
    <property type="match status" value="1"/>
</dbReference>
<dbReference type="InterPro" id="IPR003593">
    <property type="entry name" value="AAA+_ATPase"/>
</dbReference>
<dbReference type="PANTHER" id="PTHR24220:SF611">
    <property type="entry name" value="ATP-BINDING COMPONENT OF ABC TRANSPORTER-RELATED"/>
    <property type="match status" value="1"/>
</dbReference>
<gene>
    <name evidence="5" type="ORF">CWE12_13500</name>
</gene>
<dbReference type="GO" id="GO:0005524">
    <property type="term" value="F:ATP binding"/>
    <property type="evidence" value="ECO:0007669"/>
    <property type="project" value="UniProtKB-KW"/>
</dbReference>
<evidence type="ECO:0000256" key="2">
    <source>
        <dbReference type="ARBA" id="ARBA00022741"/>
    </source>
</evidence>
<keyword evidence="2" id="KW-0547">Nucleotide-binding</keyword>
<dbReference type="InterPro" id="IPR003439">
    <property type="entry name" value="ABC_transporter-like_ATP-bd"/>
</dbReference>
<dbReference type="InterPro" id="IPR017911">
    <property type="entry name" value="MacB-like_ATP-bd"/>
</dbReference>
<dbReference type="EMBL" id="PIPN01000007">
    <property type="protein sequence ID" value="RUO27940.1"/>
    <property type="molecule type" value="Genomic_DNA"/>
</dbReference>
<evidence type="ECO:0000259" key="4">
    <source>
        <dbReference type="PROSITE" id="PS50893"/>
    </source>
</evidence>
<comment type="caution">
    <text evidence="5">The sequence shown here is derived from an EMBL/GenBank/DDBJ whole genome shotgun (WGS) entry which is preliminary data.</text>
</comment>
<evidence type="ECO:0000313" key="5">
    <source>
        <dbReference type="EMBL" id="RUO27940.1"/>
    </source>
</evidence>
<dbReference type="Pfam" id="PF00005">
    <property type="entry name" value="ABC_tran"/>
    <property type="match status" value="1"/>
</dbReference>
<reference evidence="5 6" key="1">
    <citation type="journal article" date="2018" name="Front. Microbiol.">
        <title>Genome-Based Analysis Reveals the Taxonomy and Diversity of the Family Idiomarinaceae.</title>
        <authorList>
            <person name="Liu Y."/>
            <person name="Lai Q."/>
            <person name="Shao Z."/>
        </authorList>
    </citation>
    <scope>NUCLEOTIDE SEQUENCE [LARGE SCALE GENOMIC DNA]</scope>
    <source>
        <strain evidence="5 6">GBSy1</strain>
    </source>
</reference>
<keyword evidence="6" id="KW-1185">Reference proteome</keyword>
<dbReference type="PROSITE" id="PS50893">
    <property type="entry name" value="ABC_TRANSPORTER_2"/>
    <property type="match status" value="1"/>
</dbReference>
<sequence>MNSIVVNGLRFHYPAQTEPTLDIGQLEIARGERVFLYGPSGSGKSTLLSVLAGIHRPQSGTVAIEDTDITALTARQRDHFRAHHIGYIFQQFNLLPYLDCIHNVALACEFSNVRRQRLQQRNISPEDEAARLLNQLGISHEMHSRRASELSVGQQQRVAAARALIGSPELIIADEPTSALDADSRLSFLKLLFAECERAGSTLLFVSHDAELASQFDRSLSLSALNQSAEA</sequence>
<protein>
    <submittedName>
        <fullName evidence="5">Methionine ABC transporter ATP-binding protein</fullName>
    </submittedName>
</protein>
<feature type="domain" description="ABC transporter" evidence="4">
    <location>
        <begin position="4"/>
        <end position="231"/>
    </location>
</feature>
<name>A0ABY0BUL6_9GAMM</name>
<proteinExistence type="predicted"/>
<dbReference type="PANTHER" id="PTHR24220">
    <property type="entry name" value="IMPORT ATP-BINDING PROTEIN"/>
    <property type="match status" value="1"/>
</dbReference>
<keyword evidence="1" id="KW-0813">Transport</keyword>
<dbReference type="SMART" id="SM00382">
    <property type="entry name" value="AAA"/>
    <property type="match status" value="1"/>
</dbReference>
<dbReference type="SUPFAM" id="SSF52540">
    <property type="entry name" value="P-loop containing nucleoside triphosphate hydrolases"/>
    <property type="match status" value="1"/>
</dbReference>
<dbReference type="InterPro" id="IPR015854">
    <property type="entry name" value="ABC_transpr_LolD-like"/>
</dbReference>